<evidence type="ECO:0000259" key="2">
    <source>
        <dbReference type="Pfam" id="PF08484"/>
    </source>
</evidence>
<dbReference type="Pfam" id="PF08484">
    <property type="entry name" value="Methyltransf_14"/>
    <property type="match status" value="1"/>
</dbReference>
<dbReference type="Gene3D" id="3.40.50.150">
    <property type="entry name" value="Vaccinia Virus protein VP39"/>
    <property type="match status" value="1"/>
</dbReference>
<dbReference type="OrthoDB" id="9815644at2"/>
<dbReference type="RefSeq" id="WP_030426602.1">
    <property type="nucleotide sequence ID" value="NZ_JOEF01000001.1"/>
</dbReference>
<gene>
    <name evidence="3" type="ORF">SAMN04489726_6858</name>
</gene>
<dbReference type="PANTHER" id="PTHR43861:SF5">
    <property type="entry name" value="BLL5978 PROTEIN"/>
    <property type="match status" value="1"/>
</dbReference>
<dbReference type="Gene3D" id="6.10.250.3100">
    <property type="match status" value="1"/>
</dbReference>
<protein>
    <submittedName>
        <fullName evidence="3">Methylation protein EvaC</fullName>
    </submittedName>
</protein>
<evidence type="ECO:0000313" key="4">
    <source>
        <dbReference type="Proteomes" id="UP000183376"/>
    </source>
</evidence>
<accession>A0A1H0BV20</accession>
<sequence>MADCRICGGVLTEFYDFGRQPLSDAFLEPDKLEGEFFFRLAVGLCSDCTMVQLMEEVPRDKMFHEDYPYFSSGSSVMRKHFELTARKFLETELTGPDPFIVEIGCNDGIMLKTAAEAGVKHLGVEPSGGVGEVARSKGIRVRTAFFEESTAVEVAKEEGHADVIFAANTICHIPYMDSIFRGIDALLKPNGVFVFEDPYLGDITQRTSFDQIYDEHYYLFTARSVQAMARRFGFDLVDVERYPVHGGEVRYTIARAGAREPSPAVAELIAEENAAGLATLPTLEAFGAKVTKIKEDLVALLTKLREEGKTVVAYGATAKSATVANLCGLNSDLVSFVCDTTPQKQNRLTPGTHIPVRSPEAFSNPYPDYALLFAWNHAEEIMAKEKAFREAGGKWILYVPEVHVL</sequence>
<proteinExistence type="predicted"/>
<dbReference type="eggNOG" id="COG0500">
    <property type="taxonomic scope" value="Bacteria"/>
</dbReference>
<dbReference type="InterPro" id="IPR038576">
    <property type="entry name" value="Methyltransf_Zn-bd_dom_put_sf"/>
</dbReference>
<feature type="domain" description="C-methyltransferase" evidence="2">
    <location>
        <begin position="243"/>
        <end position="400"/>
    </location>
</feature>
<dbReference type="Pfam" id="PF13489">
    <property type="entry name" value="Methyltransf_23"/>
    <property type="match status" value="1"/>
</dbReference>
<dbReference type="Gene3D" id="3.40.50.720">
    <property type="entry name" value="NAD(P)-binding Rossmann-like Domain"/>
    <property type="match status" value="1"/>
</dbReference>
<dbReference type="SUPFAM" id="SSF53335">
    <property type="entry name" value="S-adenosyl-L-methionine-dependent methyltransferases"/>
    <property type="match status" value="1"/>
</dbReference>
<dbReference type="PANTHER" id="PTHR43861">
    <property type="entry name" value="TRANS-ACONITATE 2-METHYLTRANSFERASE-RELATED"/>
    <property type="match status" value="1"/>
</dbReference>
<dbReference type="Pfam" id="PF08421">
    <property type="entry name" value="Methyltransf_13"/>
    <property type="match status" value="1"/>
</dbReference>
<dbReference type="InterPro" id="IPR013630">
    <property type="entry name" value="Methyltransf_Zn-bd_dom_put"/>
</dbReference>
<evidence type="ECO:0000313" key="3">
    <source>
        <dbReference type="EMBL" id="SDN49427.1"/>
    </source>
</evidence>
<feature type="domain" description="Methyltransferase putative zinc binding" evidence="1">
    <location>
        <begin position="4"/>
        <end position="63"/>
    </location>
</feature>
<keyword evidence="4" id="KW-1185">Reference proteome</keyword>
<dbReference type="InterPro" id="IPR029063">
    <property type="entry name" value="SAM-dependent_MTases_sf"/>
</dbReference>
<reference evidence="3 4" key="1">
    <citation type="submission" date="2016-10" db="EMBL/GenBank/DDBJ databases">
        <authorList>
            <person name="de Groot N.N."/>
        </authorList>
    </citation>
    <scope>NUCLEOTIDE SEQUENCE [LARGE SCALE GENOMIC DNA]</scope>
    <source>
        <strain evidence="3 4">DSM 44149</strain>
    </source>
</reference>
<dbReference type="AlphaFoldDB" id="A0A1H0BV20"/>
<name>A0A1H0BV20_ALLAB</name>
<dbReference type="CDD" id="cd02440">
    <property type="entry name" value="AdoMet_MTases"/>
    <property type="match status" value="1"/>
</dbReference>
<dbReference type="EMBL" id="LT629701">
    <property type="protein sequence ID" value="SDN49427.1"/>
    <property type="molecule type" value="Genomic_DNA"/>
</dbReference>
<dbReference type="Gene3D" id="6.20.50.110">
    <property type="entry name" value="Methyltransferase, zinc-binding domain"/>
    <property type="match status" value="1"/>
</dbReference>
<organism evidence="3 4">
    <name type="scientific">Allokutzneria albata</name>
    <name type="common">Kibdelosporangium albatum</name>
    <dbReference type="NCBI Taxonomy" id="211114"/>
    <lineage>
        <taxon>Bacteria</taxon>
        <taxon>Bacillati</taxon>
        <taxon>Actinomycetota</taxon>
        <taxon>Actinomycetes</taxon>
        <taxon>Pseudonocardiales</taxon>
        <taxon>Pseudonocardiaceae</taxon>
        <taxon>Allokutzneria</taxon>
    </lineage>
</organism>
<dbReference type="Proteomes" id="UP000183376">
    <property type="component" value="Chromosome I"/>
</dbReference>
<dbReference type="InterPro" id="IPR013691">
    <property type="entry name" value="MeTrfase_14"/>
</dbReference>
<dbReference type="STRING" id="211114.SAMN04489726_6858"/>
<evidence type="ECO:0000259" key="1">
    <source>
        <dbReference type="Pfam" id="PF08421"/>
    </source>
</evidence>